<keyword evidence="2" id="KW-1185">Reference proteome</keyword>
<proteinExistence type="predicted"/>
<sequence>MSRELAKACDQCNRSHIRCDRRRPVCLACVRRKLGCSWDREPVFRSALPYQNVETFSLRVSRNRTRSHALVQNEDLVWQQMLTKWLHTSHARIYFNYFVKISGVPLALATARERGLLADVLLNRISKISIEKKMLLMIGYSEEDAIPALYSAKEAFFHYFNPFYTLFSRHAFETLPRSWLLQLTVWRTGLQFLPETSVNRALMDALDTQLLRATAPSRLKVSLDALQCHLLIIFGLITSRVLQRTWIFRNQVLSIAHLLGLHRPPPPWAPPHIQLERVLAYRILTTLDMTCVFTLGLPSQLPGIPNATHIPPVSYTAHHAFPIDICAFVISDCLAAQYIILSHTNQALQNALAAQSNTATVVTAISNAVSQLYSLFTPKFTSLRFLRQHSKHPAVDQALCLLAIHYHYARVLALSFAAHLDGITISARPLPHLATPLITRGLISAMKLIRLISRVGPGPFCFMKVAYTSTAAHFIIRHFKAYAQHHHLKAMLIEARSHLDLAQFTNIFQYQAKSNLVLFDSLLAHHQISLQ</sequence>
<protein>
    <submittedName>
        <fullName evidence="1">Uncharacterized protein</fullName>
    </submittedName>
</protein>
<gene>
    <name evidence="1" type="ORF">DSO57_1018703</name>
</gene>
<evidence type="ECO:0000313" key="2">
    <source>
        <dbReference type="Proteomes" id="UP001165960"/>
    </source>
</evidence>
<accession>A0ACC2UDV0</accession>
<comment type="caution">
    <text evidence="1">The sequence shown here is derived from an EMBL/GenBank/DDBJ whole genome shotgun (WGS) entry which is preliminary data.</text>
</comment>
<dbReference type="EMBL" id="QTSX02000792">
    <property type="protein sequence ID" value="KAJ9084974.1"/>
    <property type="molecule type" value="Genomic_DNA"/>
</dbReference>
<reference evidence="1" key="1">
    <citation type="submission" date="2022-04" db="EMBL/GenBank/DDBJ databases">
        <title>Genome of the entomopathogenic fungus Entomophthora muscae.</title>
        <authorList>
            <person name="Elya C."/>
            <person name="Lovett B.R."/>
            <person name="Lee E."/>
            <person name="Macias A.M."/>
            <person name="Hajek A.E."/>
            <person name="De Bivort B.L."/>
            <person name="Kasson M.T."/>
            <person name="De Fine Licht H.H."/>
            <person name="Stajich J.E."/>
        </authorList>
    </citation>
    <scope>NUCLEOTIDE SEQUENCE</scope>
    <source>
        <strain evidence="1">Berkeley</strain>
    </source>
</reference>
<name>A0ACC2UDV0_9FUNG</name>
<evidence type="ECO:0000313" key="1">
    <source>
        <dbReference type="EMBL" id="KAJ9084974.1"/>
    </source>
</evidence>
<organism evidence="1 2">
    <name type="scientific">Entomophthora muscae</name>
    <dbReference type="NCBI Taxonomy" id="34485"/>
    <lineage>
        <taxon>Eukaryota</taxon>
        <taxon>Fungi</taxon>
        <taxon>Fungi incertae sedis</taxon>
        <taxon>Zoopagomycota</taxon>
        <taxon>Entomophthoromycotina</taxon>
        <taxon>Entomophthoromycetes</taxon>
        <taxon>Entomophthorales</taxon>
        <taxon>Entomophthoraceae</taxon>
        <taxon>Entomophthora</taxon>
    </lineage>
</organism>
<dbReference type="Proteomes" id="UP001165960">
    <property type="component" value="Unassembled WGS sequence"/>
</dbReference>